<reference evidence="2" key="1">
    <citation type="journal article" date="2020" name="Mol. Plant Microbe Interact.">
        <title>Genome Sequence of the Biocontrol Agent Coniothyrium minitans strain Conio (IMI 134523).</title>
        <authorList>
            <person name="Patel D."/>
            <person name="Shittu T.A."/>
            <person name="Baroncelli R."/>
            <person name="Muthumeenakshi S."/>
            <person name="Osborne T.H."/>
            <person name="Janganan T.K."/>
            <person name="Sreenivasaprasad S."/>
        </authorList>
    </citation>
    <scope>NUCLEOTIDE SEQUENCE</scope>
    <source>
        <strain evidence="2">Conio</strain>
    </source>
</reference>
<accession>A0A9P6GPL5</accession>
<proteinExistence type="predicted"/>
<protein>
    <submittedName>
        <fullName evidence="2">Uncharacterized protein</fullName>
    </submittedName>
</protein>
<evidence type="ECO:0000313" key="2">
    <source>
        <dbReference type="EMBL" id="KAF9739081.1"/>
    </source>
</evidence>
<evidence type="ECO:0000313" key="3">
    <source>
        <dbReference type="Proteomes" id="UP000756921"/>
    </source>
</evidence>
<organism evidence="2 3">
    <name type="scientific">Paraphaeosphaeria minitans</name>
    <dbReference type="NCBI Taxonomy" id="565426"/>
    <lineage>
        <taxon>Eukaryota</taxon>
        <taxon>Fungi</taxon>
        <taxon>Dikarya</taxon>
        <taxon>Ascomycota</taxon>
        <taxon>Pezizomycotina</taxon>
        <taxon>Dothideomycetes</taxon>
        <taxon>Pleosporomycetidae</taxon>
        <taxon>Pleosporales</taxon>
        <taxon>Massarineae</taxon>
        <taxon>Didymosphaeriaceae</taxon>
        <taxon>Paraphaeosphaeria</taxon>
    </lineage>
</organism>
<evidence type="ECO:0000256" key="1">
    <source>
        <dbReference type="SAM" id="MobiDB-lite"/>
    </source>
</evidence>
<feature type="region of interest" description="Disordered" evidence="1">
    <location>
        <begin position="1"/>
        <end position="37"/>
    </location>
</feature>
<feature type="compositionally biased region" description="Basic and acidic residues" evidence="1">
    <location>
        <begin position="1"/>
        <end position="13"/>
    </location>
</feature>
<name>A0A9P6GPL5_9PLEO</name>
<keyword evidence="3" id="KW-1185">Reference proteome</keyword>
<dbReference type="AlphaFoldDB" id="A0A9P6GPL5"/>
<dbReference type="OrthoDB" id="10578173at2759"/>
<dbReference type="Proteomes" id="UP000756921">
    <property type="component" value="Unassembled WGS sequence"/>
</dbReference>
<comment type="caution">
    <text evidence="2">The sequence shown here is derived from an EMBL/GenBank/DDBJ whole genome shotgun (WGS) entry which is preliminary data.</text>
</comment>
<gene>
    <name evidence="2" type="ORF">PMIN01_01715</name>
</gene>
<sequence>MQRRESDLARRSTSDTYTGRLLPYPTPGAAAQTGRPADLQTSIVPARALPSLYLPVLAPRFPRPRLSQCRRGLVCAPFAAPDSNSFRVGQSACRPSRASARLHTFYGPHRQVHAANCCIARCKSRYA</sequence>
<dbReference type="EMBL" id="WJXW01000002">
    <property type="protein sequence ID" value="KAF9739081.1"/>
    <property type="molecule type" value="Genomic_DNA"/>
</dbReference>